<dbReference type="Gene3D" id="2.60.40.340">
    <property type="entry name" value="Rel homology domain (RHD), DNA-binding domain"/>
    <property type="match status" value="1"/>
</dbReference>
<dbReference type="Pfam" id="PF16179">
    <property type="entry name" value="RHD_dimer"/>
    <property type="match status" value="1"/>
</dbReference>
<organism evidence="2 3">
    <name type="scientific">Ceratosolen solmsi marchali</name>
    <dbReference type="NCBI Taxonomy" id="326594"/>
    <lineage>
        <taxon>Eukaryota</taxon>
        <taxon>Metazoa</taxon>
        <taxon>Ecdysozoa</taxon>
        <taxon>Arthropoda</taxon>
        <taxon>Hexapoda</taxon>
        <taxon>Insecta</taxon>
        <taxon>Pterygota</taxon>
        <taxon>Neoptera</taxon>
        <taxon>Endopterygota</taxon>
        <taxon>Hymenoptera</taxon>
        <taxon>Apocrita</taxon>
        <taxon>Proctotrupomorpha</taxon>
        <taxon>Chalcidoidea</taxon>
        <taxon>Agaonidae</taxon>
        <taxon>Agaoninae</taxon>
        <taxon>Ceratosolen</taxon>
    </lineage>
</organism>
<dbReference type="GO" id="GO:0045087">
    <property type="term" value="P:innate immune response"/>
    <property type="evidence" value="ECO:0007669"/>
    <property type="project" value="TreeGrafter"/>
</dbReference>
<dbReference type="InterPro" id="IPR002909">
    <property type="entry name" value="IPT_dom"/>
</dbReference>
<dbReference type="GO" id="GO:0005634">
    <property type="term" value="C:nucleus"/>
    <property type="evidence" value="ECO:0007669"/>
    <property type="project" value="TreeGrafter"/>
</dbReference>
<dbReference type="AlphaFoldDB" id="A0AAJ6YEI9"/>
<proteinExistence type="predicted"/>
<dbReference type="Proteomes" id="UP000695007">
    <property type="component" value="Unplaced"/>
</dbReference>
<dbReference type="RefSeq" id="XP_011496598.1">
    <property type="nucleotide sequence ID" value="XM_011498296.1"/>
</dbReference>
<dbReference type="SUPFAM" id="SSF81296">
    <property type="entry name" value="E set domains"/>
    <property type="match status" value="1"/>
</dbReference>
<dbReference type="GO" id="GO:0005737">
    <property type="term" value="C:cytoplasm"/>
    <property type="evidence" value="ECO:0007669"/>
    <property type="project" value="InterPro"/>
</dbReference>
<dbReference type="GO" id="GO:0038061">
    <property type="term" value="P:non-canonical NF-kappaB signal transduction"/>
    <property type="evidence" value="ECO:0007669"/>
    <property type="project" value="TreeGrafter"/>
</dbReference>
<dbReference type="Pfam" id="PF00554">
    <property type="entry name" value="RHD_DNA_bind"/>
    <property type="match status" value="1"/>
</dbReference>
<evidence type="ECO:0000259" key="1">
    <source>
        <dbReference type="PROSITE" id="PS50254"/>
    </source>
</evidence>
<dbReference type="GO" id="GO:0007249">
    <property type="term" value="P:canonical NF-kappaB signal transduction"/>
    <property type="evidence" value="ECO:0007669"/>
    <property type="project" value="TreeGrafter"/>
</dbReference>
<dbReference type="SMART" id="SM00429">
    <property type="entry name" value="IPT"/>
    <property type="match status" value="1"/>
</dbReference>
<evidence type="ECO:0000313" key="2">
    <source>
        <dbReference type="Proteomes" id="UP000695007"/>
    </source>
</evidence>
<dbReference type="GeneID" id="105361185"/>
<dbReference type="GO" id="GO:0033554">
    <property type="term" value="P:cellular response to stress"/>
    <property type="evidence" value="ECO:0007669"/>
    <property type="project" value="TreeGrafter"/>
</dbReference>
<dbReference type="InterPro" id="IPR008967">
    <property type="entry name" value="p53-like_TF_DNA-bd_sf"/>
</dbReference>
<dbReference type="InterPro" id="IPR037059">
    <property type="entry name" value="RHD_DNA_bind_dom_sf"/>
</dbReference>
<keyword evidence="2" id="KW-1185">Reference proteome</keyword>
<dbReference type="PANTHER" id="PTHR24169">
    <property type="entry name" value="NUCLEAR FACTOR NF-KAPPA-B PROTEIN"/>
    <property type="match status" value="1"/>
</dbReference>
<protein>
    <submittedName>
        <fullName evidence="3">Embryonic polarity protein dorsal-like</fullName>
    </submittedName>
</protein>
<accession>A0AAJ6YEI9</accession>
<dbReference type="InterPro" id="IPR014756">
    <property type="entry name" value="Ig_E-set"/>
</dbReference>
<dbReference type="GO" id="GO:0000981">
    <property type="term" value="F:DNA-binding transcription factor activity, RNA polymerase II-specific"/>
    <property type="evidence" value="ECO:0007669"/>
    <property type="project" value="TreeGrafter"/>
</dbReference>
<gene>
    <name evidence="3" type="primary">LOC105361185</name>
</gene>
<dbReference type="GO" id="GO:0048731">
    <property type="term" value="P:system development"/>
    <property type="evidence" value="ECO:0007669"/>
    <property type="project" value="UniProtKB-ARBA"/>
</dbReference>
<evidence type="ECO:0000313" key="3">
    <source>
        <dbReference type="RefSeq" id="XP_011496598.1"/>
    </source>
</evidence>
<dbReference type="GO" id="GO:0000978">
    <property type="term" value="F:RNA polymerase II cis-regulatory region sequence-specific DNA binding"/>
    <property type="evidence" value="ECO:0007669"/>
    <property type="project" value="TreeGrafter"/>
</dbReference>
<reference evidence="3" key="1">
    <citation type="submission" date="2025-08" db="UniProtKB">
        <authorList>
            <consortium name="RefSeq"/>
        </authorList>
    </citation>
    <scope>IDENTIFICATION</scope>
</reference>
<dbReference type="InterPro" id="IPR013783">
    <property type="entry name" value="Ig-like_fold"/>
</dbReference>
<sequence>MKELSEGICYFKTVPNQSVVVFPHLGIQCIKKKDIDRSLTERERLQVDPFKTGFSHKLQPENIDLNCIRLCFQVFLEGQESGNFNIPLDPVVSNPIYDKKGTAELTICWLSHASASVVGGKVMCILCEKIAKDDVQVRFFHEENRWEVIAESVYPHYHKQVAIIFKSPKYIEQDIGEPISVQIQLKRFSDGETSKPVPFQFLPVEVDDQDMLRKKRRKFNEAPRNLVYRHLQAEAAKTETKNYENVSSKPTMPGYSLSTPLLYPSTTNNLDIFRENNAVIDNLSDNRQSYYINQQINQIEAHKSDYPIGNSAKEETSNLYNNMTTVRQKINPINDYDFEFQSLNQIINEPQLQNNTNYVNEFLTTMNGEKLSNDFSTLKDL</sequence>
<dbReference type="KEGG" id="csol:105361185"/>
<dbReference type="SUPFAM" id="SSF49417">
    <property type="entry name" value="p53-like transcription factors"/>
    <property type="match status" value="1"/>
</dbReference>
<dbReference type="Gene3D" id="2.60.40.10">
    <property type="entry name" value="Immunoglobulins"/>
    <property type="match status" value="1"/>
</dbReference>
<dbReference type="PRINTS" id="PR00057">
    <property type="entry name" value="NFKBTNSCPFCT"/>
</dbReference>
<dbReference type="GO" id="GO:0034097">
    <property type="term" value="P:response to cytokine"/>
    <property type="evidence" value="ECO:0007669"/>
    <property type="project" value="TreeGrafter"/>
</dbReference>
<dbReference type="InterPro" id="IPR032397">
    <property type="entry name" value="RHD_dimer"/>
</dbReference>
<dbReference type="PANTHER" id="PTHR24169:SF25">
    <property type="entry name" value="DORSAL-RELATED IMMUNITY FACTOR DIF-RELATED"/>
    <property type="match status" value="1"/>
</dbReference>
<feature type="domain" description="RHD" evidence="1">
    <location>
        <begin position="1"/>
        <end position="103"/>
    </location>
</feature>
<dbReference type="GO" id="GO:0045944">
    <property type="term" value="P:positive regulation of transcription by RNA polymerase II"/>
    <property type="evidence" value="ECO:0007669"/>
    <property type="project" value="TreeGrafter"/>
</dbReference>
<dbReference type="InterPro" id="IPR000451">
    <property type="entry name" value="NFkB/Dor"/>
</dbReference>
<dbReference type="InterPro" id="IPR011539">
    <property type="entry name" value="RHD_DNA_bind_dom"/>
</dbReference>
<name>A0AAJ6YEI9_9HYME</name>
<dbReference type="PROSITE" id="PS50254">
    <property type="entry name" value="REL_2"/>
    <property type="match status" value="1"/>
</dbReference>
<dbReference type="GO" id="GO:0048468">
    <property type="term" value="P:cell development"/>
    <property type="evidence" value="ECO:0007669"/>
    <property type="project" value="UniProtKB-ARBA"/>
</dbReference>